<evidence type="ECO:0000256" key="2">
    <source>
        <dbReference type="ARBA" id="ARBA00006073"/>
    </source>
</evidence>
<dbReference type="PANTHER" id="PTHR21396:SF2">
    <property type="entry name" value="LARGE RIBOSOMAL SUBUNIT PROTEIN ML43"/>
    <property type="match status" value="1"/>
</dbReference>
<dbReference type="GO" id="GO:0005762">
    <property type="term" value="C:mitochondrial large ribosomal subunit"/>
    <property type="evidence" value="ECO:0007669"/>
    <property type="project" value="TreeGrafter"/>
</dbReference>
<dbReference type="SMART" id="SM00916">
    <property type="entry name" value="L51_S25_CI-B8"/>
    <property type="match status" value="1"/>
</dbReference>
<dbReference type="FunFam" id="3.40.30.10:FF:000257">
    <property type="entry name" value="39S ribosomal protein L43"/>
    <property type="match status" value="1"/>
</dbReference>
<dbReference type="OrthoDB" id="88at2759"/>
<dbReference type="InterPro" id="IPR036249">
    <property type="entry name" value="Thioredoxin-like_sf"/>
</dbReference>
<dbReference type="EMBL" id="KK853419">
    <property type="protein sequence ID" value="KDR07719.1"/>
    <property type="molecule type" value="Genomic_DNA"/>
</dbReference>
<sequence length="187" mass="21713">MSNSHLFLPSGFPRAPLQNGIGRFVCQLQRITIKFCKSNGSSRGVREFIEKDLLDFAHNYPGIVVYVKPRRHHSPCLSAEYLNGERQYVNCHNHSRDEVIKWVNLLRTESGNQIIRLRKMWHTDCPSIQGPWSPFVNRDPHLNVVEFPNESLSRPVYLPKTATEQLKEIFEKQRQTNVSSLDEKQAE</sequence>
<dbReference type="GO" id="GO:0003735">
    <property type="term" value="F:structural constituent of ribosome"/>
    <property type="evidence" value="ECO:0007669"/>
    <property type="project" value="InterPro"/>
</dbReference>
<evidence type="ECO:0000259" key="7">
    <source>
        <dbReference type="SMART" id="SM00916"/>
    </source>
</evidence>
<evidence type="ECO:0000256" key="4">
    <source>
        <dbReference type="ARBA" id="ARBA00023128"/>
    </source>
</evidence>
<dbReference type="PANTHER" id="PTHR21396">
    <property type="entry name" value="39S RIBOSOMAL PROTEIN L43"/>
    <property type="match status" value="1"/>
</dbReference>
<keyword evidence="9" id="KW-1185">Reference proteome</keyword>
<keyword evidence="3 8" id="KW-0689">Ribosomal protein</keyword>
<evidence type="ECO:0000256" key="5">
    <source>
        <dbReference type="ARBA" id="ARBA00023274"/>
    </source>
</evidence>
<keyword evidence="4" id="KW-0496">Mitochondrion</keyword>
<keyword evidence="5" id="KW-0687">Ribonucleoprotein</keyword>
<accession>A0A067QH11</accession>
<protein>
    <recommendedName>
        <fullName evidence="6">Large ribosomal subunit protein mL43</fullName>
    </recommendedName>
</protein>
<evidence type="ECO:0000313" key="8">
    <source>
        <dbReference type="EMBL" id="KDR07719.1"/>
    </source>
</evidence>
<dbReference type="Pfam" id="PF05047">
    <property type="entry name" value="L51_S25_CI-B8"/>
    <property type="match status" value="1"/>
</dbReference>
<comment type="similarity">
    <text evidence="2">Belongs to the mitochondrion-specific ribosomal protein mL43 family.</text>
</comment>
<dbReference type="InterPro" id="IPR039927">
    <property type="entry name" value="Ribosomal_mL43"/>
</dbReference>
<dbReference type="GO" id="GO:0032543">
    <property type="term" value="P:mitochondrial translation"/>
    <property type="evidence" value="ECO:0007669"/>
    <property type="project" value="InterPro"/>
</dbReference>
<organism evidence="8 9">
    <name type="scientific">Zootermopsis nevadensis</name>
    <name type="common">Dampwood termite</name>
    <dbReference type="NCBI Taxonomy" id="136037"/>
    <lineage>
        <taxon>Eukaryota</taxon>
        <taxon>Metazoa</taxon>
        <taxon>Ecdysozoa</taxon>
        <taxon>Arthropoda</taxon>
        <taxon>Hexapoda</taxon>
        <taxon>Insecta</taxon>
        <taxon>Pterygota</taxon>
        <taxon>Neoptera</taxon>
        <taxon>Polyneoptera</taxon>
        <taxon>Dictyoptera</taxon>
        <taxon>Blattodea</taxon>
        <taxon>Blattoidea</taxon>
        <taxon>Termitoidae</taxon>
        <taxon>Termopsidae</taxon>
        <taxon>Zootermopsis</taxon>
    </lineage>
</organism>
<comment type="subcellular location">
    <subcellularLocation>
        <location evidence="1">Mitochondrion</location>
    </subcellularLocation>
</comment>
<evidence type="ECO:0000256" key="3">
    <source>
        <dbReference type="ARBA" id="ARBA00022980"/>
    </source>
</evidence>
<reference evidence="8 9" key="1">
    <citation type="journal article" date="2014" name="Nat. Commun.">
        <title>Molecular traces of alternative social organization in a termite genome.</title>
        <authorList>
            <person name="Terrapon N."/>
            <person name="Li C."/>
            <person name="Robertson H.M."/>
            <person name="Ji L."/>
            <person name="Meng X."/>
            <person name="Booth W."/>
            <person name="Chen Z."/>
            <person name="Childers C.P."/>
            <person name="Glastad K.M."/>
            <person name="Gokhale K."/>
            <person name="Gowin J."/>
            <person name="Gronenberg W."/>
            <person name="Hermansen R.A."/>
            <person name="Hu H."/>
            <person name="Hunt B.G."/>
            <person name="Huylmans A.K."/>
            <person name="Khalil S.M."/>
            <person name="Mitchell R.D."/>
            <person name="Munoz-Torres M.C."/>
            <person name="Mustard J.A."/>
            <person name="Pan H."/>
            <person name="Reese J.T."/>
            <person name="Scharf M.E."/>
            <person name="Sun F."/>
            <person name="Vogel H."/>
            <person name="Xiao J."/>
            <person name="Yang W."/>
            <person name="Yang Z."/>
            <person name="Yang Z."/>
            <person name="Zhou J."/>
            <person name="Zhu J."/>
            <person name="Brent C.S."/>
            <person name="Elsik C.G."/>
            <person name="Goodisman M.A."/>
            <person name="Liberles D.A."/>
            <person name="Roe R.M."/>
            <person name="Vargo E.L."/>
            <person name="Vilcinskas A."/>
            <person name="Wang J."/>
            <person name="Bornberg-Bauer E."/>
            <person name="Korb J."/>
            <person name="Zhang G."/>
            <person name="Liebig J."/>
        </authorList>
    </citation>
    <scope>NUCLEOTIDE SEQUENCE [LARGE SCALE GENOMIC DNA]</scope>
    <source>
        <tissue evidence="8">Whole organism</tissue>
    </source>
</reference>
<dbReference type="STRING" id="136037.A0A067QH11"/>
<dbReference type="FunCoup" id="A0A067QH11">
    <property type="interactions" value="674"/>
</dbReference>
<feature type="domain" description="Ribosomal protein/NADH dehydrogenase" evidence="7">
    <location>
        <begin position="37"/>
        <end position="110"/>
    </location>
</feature>
<name>A0A067QH11_ZOONE</name>
<dbReference type="SUPFAM" id="SSF52833">
    <property type="entry name" value="Thioredoxin-like"/>
    <property type="match status" value="1"/>
</dbReference>
<dbReference type="AlphaFoldDB" id="A0A067QH11"/>
<gene>
    <name evidence="8" type="ORF">L798_02635</name>
</gene>
<evidence type="ECO:0000256" key="6">
    <source>
        <dbReference type="ARBA" id="ARBA00035188"/>
    </source>
</evidence>
<dbReference type="InParanoid" id="A0A067QH11"/>
<evidence type="ECO:0000313" key="9">
    <source>
        <dbReference type="Proteomes" id="UP000027135"/>
    </source>
</evidence>
<dbReference type="Proteomes" id="UP000027135">
    <property type="component" value="Unassembled WGS sequence"/>
</dbReference>
<proteinExistence type="inferred from homology"/>
<dbReference type="OMA" id="ISKWIDL"/>
<dbReference type="InterPro" id="IPR007741">
    <property type="entry name" value="Ribosomal_mL43/mS25/NADH_DH"/>
</dbReference>
<dbReference type="Gene3D" id="3.40.30.10">
    <property type="entry name" value="Glutaredoxin"/>
    <property type="match status" value="1"/>
</dbReference>
<dbReference type="eggNOG" id="KOG3445">
    <property type="taxonomic scope" value="Eukaryota"/>
</dbReference>
<evidence type="ECO:0000256" key="1">
    <source>
        <dbReference type="ARBA" id="ARBA00004173"/>
    </source>
</evidence>